<feature type="domain" description="Peptidase S1" evidence="1">
    <location>
        <begin position="8"/>
        <end position="261"/>
    </location>
</feature>
<reference evidence="2 3" key="1">
    <citation type="submission" date="2013-11" db="EMBL/GenBank/DDBJ databases">
        <title>Draft genome of the bovine lungworm Dictyocaulus viviparus.</title>
        <authorList>
            <person name="Mitreva M."/>
        </authorList>
    </citation>
    <scope>NUCLEOTIDE SEQUENCE [LARGE SCALE GENOMIC DNA]</scope>
    <source>
        <strain evidence="2 3">HannoverDv2000</strain>
    </source>
</reference>
<dbReference type="GO" id="GO:0004252">
    <property type="term" value="F:serine-type endopeptidase activity"/>
    <property type="evidence" value="ECO:0007669"/>
    <property type="project" value="InterPro"/>
</dbReference>
<dbReference type="Gene3D" id="2.40.10.10">
    <property type="entry name" value="Trypsin-like serine proteases"/>
    <property type="match status" value="1"/>
</dbReference>
<dbReference type="EMBL" id="KN716264">
    <property type="protein sequence ID" value="KJH48553.1"/>
    <property type="molecule type" value="Genomic_DNA"/>
</dbReference>
<proteinExistence type="predicted"/>
<dbReference type="STRING" id="29172.A0A0D8XV90"/>
<protein>
    <submittedName>
        <fullName evidence="2">Trypsin</fullName>
    </submittedName>
</protein>
<dbReference type="GO" id="GO:0006508">
    <property type="term" value="P:proteolysis"/>
    <property type="evidence" value="ECO:0007669"/>
    <property type="project" value="InterPro"/>
</dbReference>
<keyword evidence="3" id="KW-1185">Reference proteome</keyword>
<accession>A0A0D8XV90</accession>
<organism evidence="2 3">
    <name type="scientific">Dictyocaulus viviparus</name>
    <name type="common">Bovine lungworm</name>
    <dbReference type="NCBI Taxonomy" id="29172"/>
    <lineage>
        <taxon>Eukaryota</taxon>
        <taxon>Metazoa</taxon>
        <taxon>Ecdysozoa</taxon>
        <taxon>Nematoda</taxon>
        <taxon>Chromadorea</taxon>
        <taxon>Rhabditida</taxon>
        <taxon>Rhabditina</taxon>
        <taxon>Rhabditomorpha</taxon>
        <taxon>Strongyloidea</taxon>
        <taxon>Metastrongylidae</taxon>
        <taxon>Dictyocaulus</taxon>
    </lineage>
</organism>
<dbReference type="Proteomes" id="UP000053766">
    <property type="component" value="Unassembled WGS sequence"/>
</dbReference>
<dbReference type="PANTHER" id="PTHR24260">
    <property type="match status" value="1"/>
</dbReference>
<reference evidence="3" key="2">
    <citation type="journal article" date="2016" name="Sci. Rep.">
        <title>Dictyocaulus viviparus genome, variome and transcriptome elucidate lungworm biology and support future intervention.</title>
        <authorList>
            <person name="McNulty S.N."/>
            <person name="Strube C."/>
            <person name="Rosa B.A."/>
            <person name="Martin J.C."/>
            <person name="Tyagi R."/>
            <person name="Choi Y.J."/>
            <person name="Wang Q."/>
            <person name="Hallsworth Pepin K."/>
            <person name="Zhang X."/>
            <person name="Ozersky P."/>
            <person name="Wilson R.K."/>
            <person name="Sternberg P.W."/>
            <person name="Gasser R.B."/>
            <person name="Mitreva M."/>
        </authorList>
    </citation>
    <scope>NUCLEOTIDE SEQUENCE [LARGE SCALE GENOMIC DNA]</scope>
    <source>
        <strain evidence="3">HannoverDv2000</strain>
    </source>
</reference>
<dbReference type="PROSITE" id="PS50240">
    <property type="entry name" value="TRYPSIN_DOM"/>
    <property type="match status" value="1"/>
</dbReference>
<dbReference type="OrthoDB" id="6380398at2759"/>
<dbReference type="InterPro" id="IPR009003">
    <property type="entry name" value="Peptidase_S1_PA"/>
</dbReference>
<dbReference type="SUPFAM" id="SSF50494">
    <property type="entry name" value="Trypsin-like serine proteases"/>
    <property type="match status" value="1"/>
</dbReference>
<name>A0A0D8XV90_DICVI</name>
<sequence length="271" mass="30315">MNNELKEICGRQENSTERNYPWAVSIMLKNGANRLGGSIISPYHIITAAHGFMSFQKGDEDPCIMVNYRSHGDVQDRLVAYGGKCIRGYSPTLPNHPNCTVPAVTYNKIRSVMIDQSFALNTCHNGHDWAIIELEESPSYEFRSQHKIFRINFSDSLRPICLPPPSPIIGHLVTVAGWGRNYVFNESGPMIHEIPMIISPKCQRPWSDKGDSGSGMEQIDERGRSILLAITSFGTKGCPANELARFTRVSNYLLQICTTTGICYSQDDELN</sequence>
<dbReference type="InterPro" id="IPR043504">
    <property type="entry name" value="Peptidase_S1_PA_chymotrypsin"/>
</dbReference>
<evidence type="ECO:0000259" key="1">
    <source>
        <dbReference type="PROSITE" id="PS50240"/>
    </source>
</evidence>
<dbReference type="Pfam" id="PF00089">
    <property type="entry name" value="Trypsin"/>
    <property type="match status" value="1"/>
</dbReference>
<evidence type="ECO:0000313" key="3">
    <source>
        <dbReference type="Proteomes" id="UP000053766"/>
    </source>
</evidence>
<dbReference type="InterPro" id="IPR001254">
    <property type="entry name" value="Trypsin_dom"/>
</dbReference>
<dbReference type="AlphaFoldDB" id="A0A0D8XV90"/>
<evidence type="ECO:0000313" key="2">
    <source>
        <dbReference type="EMBL" id="KJH48553.1"/>
    </source>
</evidence>
<gene>
    <name evidence="2" type="ORF">DICVIV_05349</name>
</gene>
<dbReference type="InterPro" id="IPR051333">
    <property type="entry name" value="CLIP_Serine_Protease"/>
</dbReference>
<dbReference type="SMART" id="SM00020">
    <property type="entry name" value="Tryp_SPc"/>
    <property type="match status" value="1"/>
</dbReference>
<dbReference type="PANTHER" id="PTHR24260:SF106">
    <property type="entry name" value="PEPTIDASE S1 DOMAIN-CONTAINING PROTEIN"/>
    <property type="match status" value="1"/>
</dbReference>